<feature type="compositionally biased region" description="Low complexity" evidence="1">
    <location>
        <begin position="31"/>
        <end position="40"/>
    </location>
</feature>
<organism evidence="2 3">
    <name type="scientific">Actinokineospora spheciospongiae</name>
    <dbReference type="NCBI Taxonomy" id="909613"/>
    <lineage>
        <taxon>Bacteria</taxon>
        <taxon>Bacillati</taxon>
        <taxon>Actinomycetota</taxon>
        <taxon>Actinomycetes</taxon>
        <taxon>Pseudonocardiales</taxon>
        <taxon>Pseudonocardiaceae</taxon>
        <taxon>Actinokineospora</taxon>
    </lineage>
</organism>
<evidence type="ECO:0000313" key="2">
    <source>
        <dbReference type="EMBL" id="EWC58238.1"/>
    </source>
</evidence>
<dbReference type="AlphaFoldDB" id="W7ICK8"/>
<evidence type="ECO:0000313" key="3">
    <source>
        <dbReference type="Proteomes" id="UP000019277"/>
    </source>
</evidence>
<reference evidence="2 3" key="1">
    <citation type="journal article" date="2014" name="Genome Announc.">
        <title>Draft Genome Sequence of the Antitrypanosomally Active Sponge-Associated Bacterium Actinokineospora sp. Strain EG49.</title>
        <authorList>
            <person name="Harjes J."/>
            <person name="Ryu T."/>
            <person name="Abdelmohsen U.R."/>
            <person name="Moitinho-Silva L."/>
            <person name="Horn H."/>
            <person name="Ravasi T."/>
            <person name="Hentschel U."/>
        </authorList>
    </citation>
    <scope>NUCLEOTIDE SEQUENCE [LARGE SCALE GENOMIC DNA]</scope>
    <source>
        <strain evidence="2 3">EG49</strain>
    </source>
</reference>
<dbReference type="Proteomes" id="UP000019277">
    <property type="component" value="Unassembled WGS sequence"/>
</dbReference>
<sequence>MAAVRAPALFPVAGRTQPTQIVPPYHDVAPRGATRGATAARRTRGALGP</sequence>
<dbReference type="STRING" id="909613.UO65_6499"/>
<proteinExistence type="predicted"/>
<feature type="region of interest" description="Disordered" evidence="1">
    <location>
        <begin position="21"/>
        <end position="49"/>
    </location>
</feature>
<name>W7ICK8_9PSEU</name>
<comment type="caution">
    <text evidence="2">The sequence shown here is derived from an EMBL/GenBank/DDBJ whole genome shotgun (WGS) entry which is preliminary data.</text>
</comment>
<dbReference type="EMBL" id="AYXG01000246">
    <property type="protein sequence ID" value="EWC58238.1"/>
    <property type="molecule type" value="Genomic_DNA"/>
</dbReference>
<accession>W7ICK8</accession>
<evidence type="ECO:0000256" key="1">
    <source>
        <dbReference type="SAM" id="MobiDB-lite"/>
    </source>
</evidence>
<keyword evidence="3" id="KW-1185">Reference proteome</keyword>
<gene>
    <name evidence="2" type="ORF">UO65_6499</name>
</gene>
<protein>
    <submittedName>
        <fullName evidence="2">Uncharacterized protein</fullName>
    </submittedName>
</protein>